<dbReference type="EMBL" id="CP136895">
    <property type="protein sequence ID" value="WOL12200.1"/>
    <property type="molecule type" value="Genomic_DNA"/>
</dbReference>
<dbReference type="GO" id="GO:0006950">
    <property type="term" value="P:response to stress"/>
    <property type="evidence" value="ECO:0007669"/>
    <property type="project" value="TreeGrafter"/>
</dbReference>
<evidence type="ECO:0000313" key="3">
    <source>
        <dbReference type="Proteomes" id="UP001327560"/>
    </source>
</evidence>
<name>A0AAQ3KQ22_9LILI</name>
<organism evidence="2 3">
    <name type="scientific">Canna indica</name>
    <name type="common">Indian-shot</name>
    <dbReference type="NCBI Taxonomy" id="4628"/>
    <lineage>
        <taxon>Eukaryota</taxon>
        <taxon>Viridiplantae</taxon>
        <taxon>Streptophyta</taxon>
        <taxon>Embryophyta</taxon>
        <taxon>Tracheophyta</taxon>
        <taxon>Spermatophyta</taxon>
        <taxon>Magnoliopsida</taxon>
        <taxon>Liliopsida</taxon>
        <taxon>Zingiberales</taxon>
        <taxon>Cannaceae</taxon>
        <taxon>Canna</taxon>
    </lineage>
</organism>
<evidence type="ECO:0000313" key="2">
    <source>
        <dbReference type="EMBL" id="WOL12200.1"/>
    </source>
</evidence>
<dbReference type="InterPro" id="IPR004926">
    <property type="entry name" value="LEA_3a"/>
</dbReference>
<dbReference type="Proteomes" id="UP001327560">
    <property type="component" value="Chromosome 6"/>
</dbReference>
<sequence>MARSASGVAALSASLAESITLLVSRRGYAAASATGVGSRARTAEQKAVAAESSSSSSAAASASSNSWVPDPATGYYRPGNQRVQKDAAELRAMLLPGNH</sequence>
<dbReference type="AlphaFoldDB" id="A0AAQ3KQ22"/>
<feature type="compositionally biased region" description="Low complexity" evidence="1">
    <location>
        <begin position="47"/>
        <end position="66"/>
    </location>
</feature>
<gene>
    <name evidence="2" type="ORF">Cni_G20965</name>
</gene>
<evidence type="ECO:0000256" key="1">
    <source>
        <dbReference type="SAM" id="MobiDB-lite"/>
    </source>
</evidence>
<evidence type="ECO:0008006" key="4">
    <source>
        <dbReference type="Google" id="ProtNLM"/>
    </source>
</evidence>
<dbReference type="Pfam" id="PF03242">
    <property type="entry name" value="LEA_3a"/>
    <property type="match status" value="1"/>
</dbReference>
<dbReference type="PANTHER" id="PTHR33509">
    <property type="entry name" value="LATE EMBRYOGENIS ABUNDANT PROTEIN 2-RELATED"/>
    <property type="match status" value="1"/>
</dbReference>
<dbReference type="GO" id="GO:0005739">
    <property type="term" value="C:mitochondrion"/>
    <property type="evidence" value="ECO:0007669"/>
    <property type="project" value="TreeGrafter"/>
</dbReference>
<feature type="region of interest" description="Disordered" evidence="1">
    <location>
        <begin position="47"/>
        <end position="82"/>
    </location>
</feature>
<accession>A0AAQ3KQ22</accession>
<proteinExistence type="predicted"/>
<protein>
    <recommendedName>
        <fullName evidence="4">Late embryogenesis abundant protein Lea5</fullName>
    </recommendedName>
</protein>
<reference evidence="2 3" key="1">
    <citation type="submission" date="2023-10" db="EMBL/GenBank/DDBJ databases">
        <title>Chromosome-scale genome assembly provides insights into flower coloration mechanisms of Canna indica.</title>
        <authorList>
            <person name="Li C."/>
        </authorList>
    </citation>
    <scope>NUCLEOTIDE SEQUENCE [LARGE SCALE GENOMIC DNA]</scope>
    <source>
        <tissue evidence="2">Flower</tissue>
    </source>
</reference>
<dbReference type="PANTHER" id="PTHR33509:SF5">
    <property type="entry name" value="PROTEIN SENESCENCE-ASSOCIATED GENE 21, MITOCHONDRIAL"/>
    <property type="match status" value="1"/>
</dbReference>
<keyword evidence="3" id="KW-1185">Reference proteome</keyword>